<evidence type="ECO:0000256" key="1">
    <source>
        <dbReference type="ARBA" id="ARBA00009995"/>
    </source>
</evidence>
<dbReference type="GO" id="GO:0017000">
    <property type="term" value="P:antibiotic biosynthetic process"/>
    <property type="evidence" value="ECO:0007669"/>
    <property type="project" value="UniProtKB-ARBA"/>
</dbReference>
<dbReference type="FunFam" id="3.40.50.2000:FF:000072">
    <property type="entry name" value="Glycosyl transferase"/>
    <property type="match status" value="1"/>
</dbReference>
<dbReference type="AlphaFoldDB" id="A0A9X1YLA9"/>
<keyword evidence="4" id="KW-1185">Reference proteome</keyword>
<dbReference type="PANTHER" id="PTHR48050">
    <property type="entry name" value="STEROL 3-BETA-GLUCOSYLTRANSFERASE"/>
    <property type="match status" value="1"/>
</dbReference>
<dbReference type="EMBL" id="JAJLJH010000009">
    <property type="protein sequence ID" value="MCK9688659.1"/>
    <property type="molecule type" value="Genomic_DNA"/>
</dbReference>
<dbReference type="Pfam" id="PF00201">
    <property type="entry name" value="UDPGT"/>
    <property type="match status" value="1"/>
</dbReference>
<dbReference type="SUPFAM" id="SSF53756">
    <property type="entry name" value="UDP-Glycosyltransferase/glycogen phosphorylase"/>
    <property type="match status" value="1"/>
</dbReference>
<dbReference type="Proteomes" id="UP001139353">
    <property type="component" value="Unassembled WGS sequence"/>
</dbReference>
<dbReference type="GO" id="GO:0008194">
    <property type="term" value="F:UDP-glycosyltransferase activity"/>
    <property type="evidence" value="ECO:0007669"/>
    <property type="project" value="InterPro"/>
</dbReference>
<keyword evidence="2" id="KW-0808">Transferase</keyword>
<evidence type="ECO:0000256" key="2">
    <source>
        <dbReference type="ARBA" id="ARBA00022679"/>
    </source>
</evidence>
<evidence type="ECO:0000313" key="3">
    <source>
        <dbReference type="EMBL" id="MCK9688659.1"/>
    </source>
</evidence>
<gene>
    <name evidence="3" type="ORF">LPC04_23355</name>
</gene>
<evidence type="ECO:0008006" key="5">
    <source>
        <dbReference type="Google" id="ProtNLM"/>
    </source>
</evidence>
<name>A0A9X1YLA9_9BURK</name>
<dbReference type="GO" id="GO:0016758">
    <property type="term" value="F:hexosyltransferase activity"/>
    <property type="evidence" value="ECO:0007669"/>
    <property type="project" value="InterPro"/>
</dbReference>
<accession>A0A9X1YLA9</accession>
<sequence length="397" mass="43381">MSNVLFLASPSHGHVNPTLGLVDALVRRGERVTYFASEPFRERVEATGATFKAYAHDLDLFKGPPAPGQRSAMLDVFARGADSIADVFAQTQYRRFDYLVHSAPFPFARPVARLLELPTVASHAVFAGLQPFFERDKPSAHPMLAPNPERDAVMARAASDIGRRFGIALSTDFRDWIFNPGDLNLVYTSRLFAGELPYFDDSTRFVGPPVHARQETHDFPLERIEGKRVLYISLGTVFGDRSPALYDAFIPAFARWDGVVVMAACGVDTARWRLPANFIVRPYVPQGEILKHASAAITHAGMNSISDLLAAEVPFVCLPMGADQPALASRARELGATLVLDHATATAGQLADAVERVTTEPSFREAIHVIAESFRAAGGYPRAADEVFAFKKARGIA</sequence>
<dbReference type="Gene3D" id="3.40.50.2000">
    <property type="entry name" value="Glycogen Phosphorylase B"/>
    <property type="match status" value="2"/>
</dbReference>
<dbReference type="CDD" id="cd03784">
    <property type="entry name" value="GT1_Gtf-like"/>
    <property type="match status" value="1"/>
</dbReference>
<reference evidence="3" key="1">
    <citation type="submission" date="2021-11" db="EMBL/GenBank/DDBJ databases">
        <title>BS-T2-15 a new species belonging to the Comamonadaceae family isolated from the soil of a French oak forest.</title>
        <authorList>
            <person name="Mieszkin S."/>
            <person name="Alain K."/>
        </authorList>
    </citation>
    <scope>NUCLEOTIDE SEQUENCE</scope>
    <source>
        <strain evidence="3">BS-T2-15</strain>
    </source>
</reference>
<dbReference type="InterPro" id="IPR002213">
    <property type="entry name" value="UDP_glucos_trans"/>
</dbReference>
<protein>
    <recommendedName>
        <fullName evidence="5">Oleandomycin glycosyltransferase</fullName>
    </recommendedName>
</protein>
<dbReference type="RefSeq" id="WP_275684704.1">
    <property type="nucleotide sequence ID" value="NZ_JAJLJH010000009.1"/>
</dbReference>
<comment type="similarity">
    <text evidence="1">Belongs to the UDP-glycosyltransferase family.</text>
</comment>
<proteinExistence type="inferred from homology"/>
<dbReference type="InterPro" id="IPR050426">
    <property type="entry name" value="Glycosyltransferase_28"/>
</dbReference>
<comment type="caution">
    <text evidence="3">The sequence shown here is derived from an EMBL/GenBank/DDBJ whole genome shotgun (WGS) entry which is preliminary data.</text>
</comment>
<dbReference type="PANTHER" id="PTHR48050:SF13">
    <property type="entry name" value="STEROL 3-BETA-GLUCOSYLTRANSFERASE UGT80A2"/>
    <property type="match status" value="1"/>
</dbReference>
<dbReference type="InterPro" id="IPR006326">
    <property type="entry name" value="UDPGT_MGT-like"/>
</dbReference>
<organism evidence="3 4">
    <name type="scientific">Scleromatobacter humisilvae</name>
    <dbReference type="NCBI Taxonomy" id="2897159"/>
    <lineage>
        <taxon>Bacteria</taxon>
        <taxon>Pseudomonadati</taxon>
        <taxon>Pseudomonadota</taxon>
        <taxon>Betaproteobacteria</taxon>
        <taxon>Burkholderiales</taxon>
        <taxon>Sphaerotilaceae</taxon>
        <taxon>Scleromatobacter</taxon>
    </lineage>
</organism>
<evidence type="ECO:0000313" key="4">
    <source>
        <dbReference type="Proteomes" id="UP001139353"/>
    </source>
</evidence>
<dbReference type="NCBIfam" id="TIGR01426">
    <property type="entry name" value="MGT"/>
    <property type="match status" value="1"/>
</dbReference>